<evidence type="ECO:0000313" key="2">
    <source>
        <dbReference type="Proteomes" id="UP001152795"/>
    </source>
</evidence>
<dbReference type="AlphaFoldDB" id="A0A7D9I6U4"/>
<evidence type="ECO:0000313" key="1">
    <source>
        <dbReference type="EMBL" id="CAB4003050.1"/>
    </source>
</evidence>
<comment type="caution">
    <text evidence="1">The sequence shown here is derived from an EMBL/GenBank/DDBJ whole genome shotgun (WGS) entry which is preliminary data.</text>
</comment>
<sequence length="508" mass="56944">MAVCCSSEFSNLNGNICLSTCDFQGIYRHKVSQDIDYDGKRISWHNDYESLQKFIECVFAQQGKWKSAGGTSKKFVSSIADLSCTWYPGKLNSLLFHGKTGDLVNEILVTVCKSTSFNTFENSVKVCVQNIPVLNSRDTDGMTNSPHTQTSNVSCSAVKDMYKQPSPKYVDQSSQTVDPNREQCLCVDLLSEFDNMKINFEIILTRIDALQSLANTQAICFSNDNIVHLESVLDGEGSKSTKSEPTISLMEKEKNSEIEALKSKINSLDMKLEKCLKDYDAISNQSPIVIPQVPIVSPQSPIVPPQAPITPSLHVNKKNHDQTPELQIPCHDNKEFLNKLPLCDTRGFNCKQVNNLNETSLLPQHVMTPCQSLESNSPLLSNRSRKLLGKILNGHRHGVYQSKTSNQETSLLPQHVMSPCESLESNSPLLSNRSRKSLGIIPNGHKHGIYQSKTSSLRDFTQPRRKIAPFRKSPANYRTPRIVLEKQSMEWAVYLQFVSQMTHKSTLV</sequence>
<protein>
    <submittedName>
        <fullName evidence="1">Uncharacterized protein</fullName>
    </submittedName>
</protein>
<keyword evidence="2" id="KW-1185">Reference proteome</keyword>
<reference evidence="1" key="1">
    <citation type="submission" date="2020-04" db="EMBL/GenBank/DDBJ databases">
        <authorList>
            <person name="Alioto T."/>
            <person name="Alioto T."/>
            <person name="Gomez Garrido J."/>
        </authorList>
    </citation>
    <scope>NUCLEOTIDE SEQUENCE</scope>
    <source>
        <strain evidence="1">A484AB</strain>
    </source>
</reference>
<organism evidence="1 2">
    <name type="scientific">Paramuricea clavata</name>
    <name type="common">Red gorgonian</name>
    <name type="synonym">Violescent sea-whip</name>
    <dbReference type="NCBI Taxonomy" id="317549"/>
    <lineage>
        <taxon>Eukaryota</taxon>
        <taxon>Metazoa</taxon>
        <taxon>Cnidaria</taxon>
        <taxon>Anthozoa</taxon>
        <taxon>Octocorallia</taxon>
        <taxon>Malacalcyonacea</taxon>
        <taxon>Plexauridae</taxon>
        <taxon>Paramuricea</taxon>
    </lineage>
</organism>
<dbReference type="EMBL" id="CACRXK020004524">
    <property type="protein sequence ID" value="CAB4003050.1"/>
    <property type="molecule type" value="Genomic_DNA"/>
</dbReference>
<accession>A0A7D9I6U4</accession>
<gene>
    <name evidence="1" type="ORF">PACLA_8A069255</name>
</gene>
<name>A0A7D9I6U4_PARCT</name>
<dbReference type="Proteomes" id="UP001152795">
    <property type="component" value="Unassembled WGS sequence"/>
</dbReference>
<proteinExistence type="predicted"/>